<keyword evidence="3" id="KW-1185">Reference proteome</keyword>
<proteinExistence type="predicted"/>
<sequence>LYVDVVFLKDDHTSAITQSKKELFGFNLILDVHKVKCKKHQKVGQEMASSSFNLEDLSPKSHIMMEYMKKLEEKLGILEDGLESIKNHWNMIKGKIRPFSGNGNVNKYYDWEIKVMQNLDCLDYDDYMKRLEESIHWVIEELKKEMLDCFVPLYCKCDLFAKLQKEMEVTLIRAQLVNLKKPQWVHFKVDIIKTFMTLWSYMIILLFLCLYSKLLKLNPNLRGMKKKSYTTNSSN</sequence>
<dbReference type="EMBL" id="QJKJ01002911">
    <property type="protein sequence ID" value="RDY00764.1"/>
    <property type="molecule type" value="Genomic_DNA"/>
</dbReference>
<feature type="transmembrane region" description="Helical" evidence="1">
    <location>
        <begin position="198"/>
        <end position="217"/>
    </location>
</feature>
<evidence type="ECO:0000313" key="3">
    <source>
        <dbReference type="Proteomes" id="UP000257109"/>
    </source>
</evidence>
<protein>
    <submittedName>
        <fullName evidence="2">Uncharacterized protein</fullName>
    </submittedName>
</protein>
<keyword evidence="1" id="KW-0812">Transmembrane</keyword>
<gene>
    <name evidence="2" type="ORF">CR513_16014</name>
</gene>
<feature type="non-terminal residue" evidence="2">
    <location>
        <position position="1"/>
    </location>
</feature>
<name>A0A371HDI3_MUCPR</name>
<keyword evidence="1" id="KW-1133">Transmembrane helix</keyword>
<reference evidence="2" key="1">
    <citation type="submission" date="2018-05" db="EMBL/GenBank/DDBJ databases">
        <title>Draft genome of Mucuna pruriens seed.</title>
        <authorList>
            <person name="Nnadi N.E."/>
            <person name="Vos R."/>
            <person name="Hasami M.H."/>
            <person name="Devisetty U.K."/>
            <person name="Aguiy J.C."/>
        </authorList>
    </citation>
    <scope>NUCLEOTIDE SEQUENCE [LARGE SCALE GENOMIC DNA]</scope>
    <source>
        <strain evidence="2">JCA_2017</strain>
    </source>
</reference>
<evidence type="ECO:0000256" key="1">
    <source>
        <dbReference type="SAM" id="Phobius"/>
    </source>
</evidence>
<accession>A0A371HDI3</accession>
<feature type="non-terminal residue" evidence="2">
    <location>
        <position position="235"/>
    </location>
</feature>
<dbReference type="AlphaFoldDB" id="A0A371HDI3"/>
<dbReference type="Proteomes" id="UP000257109">
    <property type="component" value="Unassembled WGS sequence"/>
</dbReference>
<organism evidence="2 3">
    <name type="scientific">Mucuna pruriens</name>
    <name type="common">Velvet bean</name>
    <name type="synonym">Dolichos pruriens</name>
    <dbReference type="NCBI Taxonomy" id="157652"/>
    <lineage>
        <taxon>Eukaryota</taxon>
        <taxon>Viridiplantae</taxon>
        <taxon>Streptophyta</taxon>
        <taxon>Embryophyta</taxon>
        <taxon>Tracheophyta</taxon>
        <taxon>Spermatophyta</taxon>
        <taxon>Magnoliopsida</taxon>
        <taxon>eudicotyledons</taxon>
        <taxon>Gunneridae</taxon>
        <taxon>Pentapetalae</taxon>
        <taxon>rosids</taxon>
        <taxon>fabids</taxon>
        <taxon>Fabales</taxon>
        <taxon>Fabaceae</taxon>
        <taxon>Papilionoideae</taxon>
        <taxon>50 kb inversion clade</taxon>
        <taxon>NPAAA clade</taxon>
        <taxon>indigoferoid/millettioid clade</taxon>
        <taxon>Phaseoleae</taxon>
        <taxon>Mucuna</taxon>
    </lineage>
</organism>
<evidence type="ECO:0000313" key="2">
    <source>
        <dbReference type="EMBL" id="RDY00764.1"/>
    </source>
</evidence>
<dbReference type="OrthoDB" id="1934635at2759"/>
<comment type="caution">
    <text evidence="2">The sequence shown here is derived from an EMBL/GenBank/DDBJ whole genome shotgun (WGS) entry which is preliminary data.</text>
</comment>
<keyword evidence="1" id="KW-0472">Membrane</keyword>